<feature type="non-terminal residue" evidence="2">
    <location>
        <position position="110"/>
    </location>
</feature>
<evidence type="ECO:0000313" key="2">
    <source>
        <dbReference type="EMBL" id="CAE7566576.1"/>
    </source>
</evidence>
<name>A0A812UIK3_9DINO</name>
<evidence type="ECO:0000313" key="3">
    <source>
        <dbReference type="Proteomes" id="UP000601435"/>
    </source>
</evidence>
<dbReference type="Proteomes" id="UP000601435">
    <property type="component" value="Unassembled WGS sequence"/>
</dbReference>
<reference evidence="2" key="1">
    <citation type="submission" date="2021-02" db="EMBL/GenBank/DDBJ databases">
        <authorList>
            <person name="Dougan E. K."/>
            <person name="Rhodes N."/>
            <person name="Thang M."/>
            <person name="Chan C."/>
        </authorList>
    </citation>
    <scope>NUCLEOTIDE SEQUENCE</scope>
</reference>
<feature type="non-terminal residue" evidence="2">
    <location>
        <position position="1"/>
    </location>
</feature>
<sequence>ETSLRMRKLRKAQRYFNHPERSVEALSGDEDEDMTVQNKLAYQSNADARNAKRMQSDGTSTRGPSRRWSIGMVRRQPPPATAMSATPPSLSRPSTVYKDEMKIPSPKFGK</sequence>
<accession>A0A812UIK3</accession>
<proteinExistence type="predicted"/>
<comment type="caution">
    <text evidence="2">The sequence shown here is derived from an EMBL/GenBank/DDBJ whole genome shotgun (WGS) entry which is preliminary data.</text>
</comment>
<feature type="region of interest" description="Disordered" evidence="1">
    <location>
        <begin position="42"/>
        <end position="110"/>
    </location>
</feature>
<organism evidence="2 3">
    <name type="scientific">Symbiodinium necroappetens</name>
    <dbReference type="NCBI Taxonomy" id="1628268"/>
    <lineage>
        <taxon>Eukaryota</taxon>
        <taxon>Sar</taxon>
        <taxon>Alveolata</taxon>
        <taxon>Dinophyceae</taxon>
        <taxon>Suessiales</taxon>
        <taxon>Symbiodiniaceae</taxon>
        <taxon>Symbiodinium</taxon>
    </lineage>
</organism>
<evidence type="ECO:0000256" key="1">
    <source>
        <dbReference type="SAM" id="MobiDB-lite"/>
    </source>
</evidence>
<dbReference type="AlphaFoldDB" id="A0A812UIK3"/>
<keyword evidence="3" id="KW-1185">Reference proteome</keyword>
<protein>
    <submittedName>
        <fullName evidence="2">Uncharacterized protein</fullName>
    </submittedName>
</protein>
<dbReference type="EMBL" id="CAJNJA010026851">
    <property type="protein sequence ID" value="CAE7566576.1"/>
    <property type="molecule type" value="Genomic_DNA"/>
</dbReference>
<gene>
    <name evidence="2" type="ORF">SNEC2469_LOCUS16483</name>
</gene>